<dbReference type="InterPro" id="IPR020845">
    <property type="entry name" value="AMP-binding_CS"/>
</dbReference>
<evidence type="ECO:0000256" key="3">
    <source>
        <dbReference type="ARBA" id="ARBA00022553"/>
    </source>
</evidence>
<keyword evidence="7" id="KW-1185">Reference proteome</keyword>
<dbReference type="InterPro" id="IPR009081">
    <property type="entry name" value="PP-bd_ACP"/>
</dbReference>
<feature type="region of interest" description="Disordered" evidence="4">
    <location>
        <begin position="1597"/>
        <end position="1617"/>
    </location>
</feature>
<gene>
    <name evidence="6" type="ORF">I4I81_18695</name>
</gene>
<dbReference type="PROSITE" id="PS00455">
    <property type="entry name" value="AMP_BINDING"/>
    <property type="match status" value="2"/>
</dbReference>
<keyword evidence="3" id="KW-0597">Phosphoprotein</keyword>
<keyword evidence="2" id="KW-0596">Phosphopantetheine</keyword>
<accession>A0ABS6UVL1</accession>
<dbReference type="InterPro" id="IPR020806">
    <property type="entry name" value="PKS_PP-bd"/>
</dbReference>
<comment type="caution">
    <text evidence="6">The sequence shown here is derived from an EMBL/GenBank/DDBJ whole genome shotgun (WGS) entry which is preliminary data.</text>
</comment>
<dbReference type="InterPro" id="IPR000873">
    <property type="entry name" value="AMP-dep_synth/lig_dom"/>
</dbReference>
<evidence type="ECO:0000256" key="1">
    <source>
        <dbReference type="ARBA" id="ARBA00001957"/>
    </source>
</evidence>
<evidence type="ECO:0000313" key="6">
    <source>
        <dbReference type="EMBL" id="MBW0136281.1"/>
    </source>
</evidence>
<dbReference type="Proteomes" id="UP000694287">
    <property type="component" value="Unassembled WGS sequence"/>
</dbReference>
<evidence type="ECO:0000259" key="5">
    <source>
        <dbReference type="PROSITE" id="PS50075"/>
    </source>
</evidence>
<feature type="region of interest" description="Disordered" evidence="4">
    <location>
        <begin position="623"/>
        <end position="645"/>
    </location>
</feature>
<evidence type="ECO:0000313" key="7">
    <source>
        <dbReference type="Proteomes" id="UP000694287"/>
    </source>
</evidence>
<dbReference type="PANTHER" id="PTHR45527:SF1">
    <property type="entry name" value="FATTY ACID SYNTHASE"/>
    <property type="match status" value="1"/>
</dbReference>
<dbReference type="PROSITE" id="PS50075">
    <property type="entry name" value="CARRIER"/>
    <property type="match status" value="2"/>
</dbReference>
<dbReference type="SMART" id="SM00823">
    <property type="entry name" value="PKS_PP"/>
    <property type="match status" value="2"/>
</dbReference>
<dbReference type="PANTHER" id="PTHR45527">
    <property type="entry name" value="NONRIBOSOMAL PEPTIDE SYNTHETASE"/>
    <property type="match status" value="1"/>
</dbReference>
<dbReference type="CDD" id="cd05930">
    <property type="entry name" value="A_NRPS"/>
    <property type="match status" value="1"/>
</dbReference>
<protein>
    <submittedName>
        <fullName evidence="6">Amino acid adenylation domain-containing protein</fullName>
    </submittedName>
</protein>
<evidence type="ECO:0000256" key="4">
    <source>
        <dbReference type="SAM" id="MobiDB-lite"/>
    </source>
</evidence>
<reference evidence="6 7" key="1">
    <citation type="submission" date="2020-11" db="EMBL/GenBank/DDBJ databases">
        <title>Pseudonocardia abyssalis sp. nov. and Pseudonocardia oceani sp. nov., description and phylogenomic analysis of two novel actinomycetes isolated from the deep Southern Ocean.</title>
        <authorList>
            <person name="Parra J."/>
        </authorList>
    </citation>
    <scope>NUCLEOTIDE SEQUENCE [LARGE SCALE GENOMIC DNA]</scope>
    <source>
        <strain evidence="6 7">KRD-168</strain>
    </source>
</reference>
<dbReference type="Pfam" id="PF00550">
    <property type="entry name" value="PP-binding"/>
    <property type="match status" value="2"/>
</dbReference>
<name>A0ABS6UVL1_9PSEU</name>
<dbReference type="EMBL" id="JADQDK010000001">
    <property type="protein sequence ID" value="MBW0136281.1"/>
    <property type="molecule type" value="Genomic_DNA"/>
</dbReference>
<organism evidence="6 7">
    <name type="scientific">Pseudonocardia abyssalis</name>
    <dbReference type="NCBI Taxonomy" id="2792008"/>
    <lineage>
        <taxon>Bacteria</taxon>
        <taxon>Bacillati</taxon>
        <taxon>Actinomycetota</taxon>
        <taxon>Actinomycetes</taxon>
        <taxon>Pseudonocardiales</taxon>
        <taxon>Pseudonocardiaceae</taxon>
        <taxon>Pseudonocardia</taxon>
    </lineage>
</organism>
<dbReference type="InterPro" id="IPR025110">
    <property type="entry name" value="AMP-bd_C"/>
</dbReference>
<evidence type="ECO:0000256" key="2">
    <source>
        <dbReference type="ARBA" id="ARBA00022450"/>
    </source>
</evidence>
<dbReference type="Pfam" id="PF00501">
    <property type="entry name" value="AMP-binding"/>
    <property type="match status" value="2"/>
</dbReference>
<dbReference type="Pfam" id="PF00668">
    <property type="entry name" value="Condensation"/>
    <property type="match status" value="1"/>
</dbReference>
<proteinExistence type="predicted"/>
<sequence length="2057" mass="216098">MLSAARPGTQRARAEDTDVTVLQERWNDRSVPSVSQTVPALFAAAVRATPDAPALVDGERRLTYRELAERVDRLALRLRAARLPTEGVVAICMPRSAEMVVAVLASMAAGGAFAPVDPQWPAARREQVIAESSARIALVAPGEDLPLSVERIVVDLDDPGSAPPPAPLPAITGDRLAYVIFTSGSTGTPKGAMIRHEAICERLLWQRDHVLGFSPGDASLFKAPLAFDISVNEILLPLVCGGYVVVAAPGSEKDPEHLLRLIAEEHVTFVYLVSSMLDVLLALDAAAGHDGARPDGAGSALAGLRHVWCGGEVLTPDLFRRFRRQLTTTLYHGYGPAEATIGVSHVIYRESADRIATSIGRPNPHTQLYVLDEDLAPTPVGTGGELYAAGFLLGRGYIGRSGLSAAAFVANPFDDGTEHAGSRMYRTGDLARWTQDGTLEFLGRADNQVKIRGRRVELEEIEVAVSGHPRVRQAAVTLTTSATGAESLTGYVTPISDAGSPGDGIDVDELRRWCRERLPEYMVPATLVVLERFPVTVNGKVDRRALPVPLEAPTGARTAPGTPDERLLCEVLADALGVDEVGADDDFFALGGDSIVAVTVVLALRSEGRTLRAKDIAAHRTPRRLAEALGGPATDGAEPDDTPLLSLDEADTADLTAAGPREILPVTSVQSGIYFHSVAATGEDPYVVQQIVDLTGPLDAARLQRATDAVVARHGALTAGFHLTRSGRVVSAIGATEPPGFRTLRVPDDRETDEFVRGVADEERRRGFDLTRPPLMRFALVAVADGLHRLIQTVHHIVADGWSVALVWDDVMATYRGDPPDADAPQHTEFLRWWSRGRDPQVEVAAWTGYLDGVEGPTLVAEHLPVPGSGTGFGRRARALDGRHRAALTAYARSRSVSEGAVMTAAWGVLVGCLTGSTDVVFGSTTAGRGEDVDGIDRIVGMLLNTVPTRVRWSHRDAVDDVVHRFVAAETTVLDHQHVPLLDVHGALGVRELFDSLFSIENLRRPHDDGEVRLGRIEYIQAPHYRLTALVTLHESVSVAVTNDRGALDDATADRIADLYLRVVELIVDGTDRRATVFTTLGAPDPAPHAPDPTTPPALLAHRLAQRFGDSADAAAIVQGEVAWSYAELGGRVNRLARRLVGSGVGPDTRVALALPRSPELVVGLLAVVTAGGVVVPLDPRHPAARLSHHLSDADPAVVLATRGSAADLEQAGVRLPGEVVLVDDPATAERIAALSPEPLTDADRPTPLHGDHGAYLLYTSGSTGAPKGVLGTQAALANRLDWALRLWSDGDRAQTGVHLAKTSIGFVDGSTETLAAVLAGHALVVADETQTADADLLAGLIATHGVTQTTGVPTLLRAIAEAGGPRLAGVRRWISSGEALPLSVVGAIAAATPDATVVNSYGSSEVAGDVTYAEAAAAAGGPTTIGAAVPGVRTLLLDPWLRPAPDGVVGELYVGGVQVARGYVGRPALTASRFVPDPLDPSGGRLYRTGDLARRSADGRFHYVGRRDFQVQVNGVRIELEEVEAALAAVPGVRGAAAAVHESGRTTRLVGYVTALHGHRLDEGRVRDAVAATLPMHVTPTVVVLDALPLTPTGKVDRAALPAPDPTRSTSTRAPATDAERWLVSAAAEVLGLPAVGVDDDFFALGGDSISAMALARLARGHGLDLGVRDVFTLRTPARLAAAQAVAPAPPAEPTGGEPVAIAPTVAQHRLRLSGLPLGGFVLTEVVALPGPADAGALRCAVGAVLRDVDGLRQRVTARHRLLWTTEIAPYTDEVAAGSASVLDGDAVRDQLVARVDVTAGRTLHAAIVASAGGTDLVVAVHGLAADRATLHHLAARIAAHLGGSAAPARARTVAEATAALAGLVPTIEADAAADGWIDELLALPAAVEPAPRDRFASRPVSASRTVPGTGGQAAVQAGFTAAVAAWSDTPRTIDLEWDLRTHLRADPGTLPGAFTSVYPVLAGTGPAPAYAPWQELLRHLGKASRPRLRRAPQPGVLLTRLFGPPADPGRPEGFEALYDVIARYTLTPDGVELQILGPAASEALLDGWAARLATS</sequence>
<feature type="domain" description="Carrier" evidence="5">
    <location>
        <begin position="559"/>
        <end position="633"/>
    </location>
</feature>
<dbReference type="NCBIfam" id="TIGR01733">
    <property type="entry name" value="AA-adenyl-dom"/>
    <property type="match status" value="2"/>
</dbReference>
<dbReference type="InterPro" id="IPR006162">
    <property type="entry name" value="Ppantetheine_attach_site"/>
</dbReference>
<dbReference type="PROSITE" id="PS00012">
    <property type="entry name" value="PHOSPHOPANTETHEINE"/>
    <property type="match status" value="1"/>
</dbReference>
<feature type="domain" description="Carrier" evidence="5">
    <location>
        <begin position="1615"/>
        <end position="1689"/>
    </location>
</feature>
<dbReference type="InterPro" id="IPR001242">
    <property type="entry name" value="Condensation_dom"/>
</dbReference>
<dbReference type="Pfam" id="PF13193">
    <property type="entry name" value="AMP-binding_C"/>
    <property type="match status" value="2"/>
</dbReference>
<dbReference type="RefSeq" id="WP_218616228.1">
    <property type="nucleotide sequence ID" value="NZ_JADQDK010000001.1"/>
</dbReference>
<dbReference type="InterPro" id="IPR010071">
    <property type="entry name" value="AA_adenyl_dom"/>
</dbReference>
<comment type="cofactor">
    <cofactor evidence="1">
        <name>pantetheine 4'-phosphate</name>
        <dbReference type="ChEBI" id="CHEBI:47942"/>
    </cofactor>
</comment>